<keyword evidence="2" id="KW-1185">Reference proteome</keyword>
<gene>
    <name evidence="1" type="ORF">DPMN_045824</name>
</gene>
<dbReference type="AlphaFoldDB" id="A0A9D4I0A3"/>
<organism evidence="1 2">
    <name type="scientific">Dreissena polymorpha</name>
    <name type="common">Zebra mussel</name>
    <name type="synonym">Mytilus polymorpha</name>
    <dbReference type="NCBI Taxonomy" id="45954"/>
    <lineage>
        <taxon>Eukaryota</taxon>
        <taxon>Metazoa</taxon>
        <taxon>Spiralia</taxon>
        <taxon>Lophotrochozoa</taxon>
        <taxon>Mollusca</taxon>
        <taxon>Bivalvia</taxon>
        <taxon>Autobranchia</taxon>
        <taxon>Heteroconchia</taxon>
        <taxon>Euheterodonta</taxon>
        <taxon>Imparidentia</taxon>
        <taxon>Neoheterodontei</taxon>
        <taxon>Myida</taxon>
        <taxon>Dreissenoidea</taxon>
        <taxon>Dreissenidae</taxon>
        <taxon>Dreissena</taxon>
    </lineage>
</organism>
<reference evidence="1" key="1">
    <citation type="journal article" date="2019" name="bioRxiv">
        <title>The Genome of the Zebra Mussel, Dreissena polymorpha: A Resource for Invasive Species Research.</title>
        <authorList>
            <person name="McCartney M.A."/>
            <person name="Auch B."/>
            <person name="Kono T."/>
            <person name="Mallez S."/>
            <person name="Zhang Y."/>
            <person name="Obille A."/>
            <person name="Becker A."/>
            <person name="Abrahante J.E."/>
            <person name="Garbe J."/>
            <person name="Badalamenti J.P."/>
            <person name="Herman A."/>
            <person name="Mangelson H."/>
            <person name="Liachko I."/>
            <person name="Sullivan S."/>
            <person name="Sone E.D."/>
            <person name="Koren S."/>
            <person name="Silverstein K.A.T."/>
            <person name="Beckman K.B."/>
            <person name="Gohl D.M."/>
        </authorList>
    </citation>
    <scope>NUCLEOTIDE SEQUENCE</scope>
    <source>
        <strain evidence="1">Duluth1</strain>
        <tissue evidence="1">Whole animal</tissue>
    </source>
</reference>
<proteinExistence type="predicted"/>
<sequence length="101" mass="11685">MTKVLRLMKRQHDKWYAERQDLYQTFLFKAHTAKTTSQSGQSGILQYVKPAGSYTPPIAQPLLPDERVFRRAHLIQEMERMPDYRADILSTTGEILCIDGS</sequence>
<name>A0A9D4I0A3_DREPO</name>
<evidence type="ECO:0000313" key="2">
    <source>
        <dbReference type="Proteomes" id="UP000828390"/>
    </source>
</evidence>
<dbReference type="PANTHER" id="PTHR47773:SF1">
    <property type="entry name" value="C2H2-TYPE DOMAIN-CONTAINING PROTEIN"/>
    <property type="match status" value="1"/>
</dbReference>
<protein>
    <submittedName>
        <fullName evidence="1">Uncharacterized protein</fullName>
    </submittedName>
</protein>
<accession>A0A9D4I0A3</accession>
<reference evidence="1" key="2">
    <citation type="submission" date="2020-11" db="EMBL/GenBank/DDBJ databases">
        <authorList>
            <person name="McCartney M.A."/>
            <person name="Auch B."/>
            <person name="Kono T."/>
            <person name="Mallez S."/>
            <person name="Becker A."/>
            <person name="Gohl D.M."/>
            <person name="Silverstein K.A.T."/>
            <person name="Koren S."/>
            <person name="Bechman K.B."/>
            <person name="Herman A."/>
            <person name="Abrahante J.E."/>
            <person name="Garbe J."/>
        </authorList>
    </citation>
    <scope>NUCLEOTIDE SEQUENCE</scope>
    <source>
        <strain evidence="1">Duluth1</strain>
        <tissue evidence="1">Whole animal</tissue>
    </source>
</reference>
<evidence type="ECO:0000313" key="1">
    <source>
        <dbReference type="EMBL" id="KAH3739177.1"/>
    </source>
</evidence>
<comment type="caution">
    <text evidence="1">The sequence shown here is derived from an EMBL/GenBank/DDBJ whole genome shotgun (WGS) entry which is preliminary data.</text>
</comment>
<dbReference type="Proteomes" id="UP000828390">
    <property type="component" value="Unassembled WGS sequence"/>
</dbReference>
<dbReference type="EMBL" id="JAIWYP010000011">
    <property type="protein sequence ID" value="KAH3739177.1"/>
    <property type="molecule type" value="Genomic_DNA"/>
</dbReference>
<dbReference type="PANTHER" id="PTHR47773">
    <property type="entry name" value="SI:DKEY-9I5.2-RELATED"/>
    <property type="match status" value="1"/>
</dbReference>